<dbReference type="NCBIfam" id="TIGR04056">
    <property type="entry name" value="OMP_RagA_SusC"/>
    <property type="match status" value="1"/>
</dbReference>
<evidence type="ECO:0000313" key="10">
    <source>
        <dbReference type="Proteomes" id="UP000263098"/>
    </source>
</evidence>
<evidence type="ECO:0000313" key="9">
    <source>
        <dbReference type="EMBL" id="HCK23484.1"/>
    </source>
</evidence>
<dbReference type="EMBL" id="DPVG01000061">
    <property type="protein sequence ID" value="HCK23484.1"/>
    <property type="molecule type" value="Genomic_DNA"/>
</dbReference>
<evidence type="ECO:0000256" key="7">
    <source>
        <dbReference type="PROSITE-ProRule" id="PRU01360"/>
    </source>
</evidence>
<dbReference type="RefSeq" id="WP_423776213.1">
    <property type="nucleotide sequence ID" value="NZ_JAQUXY010000006.1"/>
</dbReference>
<dbReference type="InterPro" id="IPR039426">
    <property type="entry name" value="TonB-dep_rcpt-like"/>
</dbReference>
<evidence type="ECO:0000256" key="6">
    <source>
        <dbReference type="ARBA" id="ARBA00023237"/>
    </source>
</evidence>
<keyword evidence="2 7" id="KW-0813">Transport</keyword>
<dbReference type="NCBIfam" id="TIGR04057">
    <property type="entry name" value="SusC_RagA_signa"/>
    <property type="match status" value="1"/>
</dbReference>
<dbReference type="PROSITE" id="PS52016">
    <property type="entry name" value="TONB_DEPENDENT_REC_3"/>
    <property type="match status" value="1"/>
</dbReference>
<dbReference type="FunFam" id="2.170.130.10:FF:000009">
    <property type="entry name" value="SusC/RagA family TonB-linked outer membrane protein"/>
    <property type="match status" value="1"/>
</dbReference>
<dbReference type="GO" id="GO:0009279">
    <property type="term" value="C:cell outer membrane"/>
    <property type="evidence" value="ECO:0007669"/>
    <property type="project" value="UniProtKB-SubCell"/>
</dbReference>
<evidence type="ECO:0000256" key="5">
    <source>
        <dbReference type="ARBA" id="ARBA00023136"/>
    </source>
</evidence>
<dbReference type="FunFam" id="2.60.40.1120:FF:000003">
    <property type="entry name" value="Outer membrane protein Omp121"/>
    <property type="match status" value="1"/>
</dbReference>
<comment type="subcellular location">
    <subcellularLocation>
        <location evidence="1 7">Cell outer membrane</location>
        <topology evidence="1 7">Multi-pass membrane protein</topology>
    </subcellularLocation>
</comment>
<keyword evidence="4 7" id="KW-0812">Transmembrane</keyword>
<evidence type="ECO:0000256" key="4">
    <source>
        <dbReference type="ARBA" id="ARBA00022692"/>
    </source>
</evidence>
<dbReference type="SUPFAM" id="SSF49464">
    <property type="entry name" value="Carboxypeptidase regulatory domain-like"/>
    <property type="match status" value="1"/>
</dbReference>
<gene>
    <name evidence="9" type="ORF">DHW31_01645</name>
</gene>
<accession>A0A3D2SCA6</accession>
<dbReference type="Proteomes" id="UP000263098">
    <property type="component" value="Unassembled WGS sequence"/>
</dbReference>
<dbReference type="InterPro" id="IPR037066">
    <property type="entry name" value="Plug_dom_sf"/>
</dbReference>
<reference evidence="9 10" key="1">
    <citation type="journal article" date="2018" name="Nat. Biotechnol.">
        <title>A standardized bacterial taxonomy based on genome phylogeny substantially revises the tree of life.</title>
        <authorList>
            <person name="Parks D.H."/>
            <person name="Chuvochina M."/>
            <person name="Waite D.W."/>
            <person name="Rinke C."/>
            <person name="Skarshewski A."/>
            <person name="Chaumeil P.A."/>
            <person name="Hugenholtz P."/>
        </authorList>
    </citation>
    <scope>NUCLEOTIDE SEQUENCE [LARGE SCALE GENOMIC DNA]</scope>
    <source>
        <strain evidence="9">UBA9667</strain>
    </source>
</reference>
<evidence type="ECO:0000256" key="1">
    <source>
        <dbReference type="ARBA" id="ARBA00004571"/>
    </source>
</evidence>
<evidence type="ECO:0000259" key="8">
    <source>
        <dbReference type="Pfam" id="PF07715"/>
    </source>
</evidence>
<keyword evidence="6 7" id="KW-0998">Cell outer membrane</keyword>
<evidence type="ECO:0000256" key="3">
    <source>
        <dbReference type="ARBA" id="ARBA00022452"/>
    </source>
</evidence>
<dbReference type="Pfam" id="PF07715">
    <property type="entry name" value="Plug"/>
    <property type="match status" value="1"/>
</dbReference>
<dbReference type="InterPro" id="IPR008969">
    <property type="entry name" value="CarboxyPept-like_regulatory"/>
</dbReference>
<evidence type="ECO:0000256" key="2">
    <source>
        <dbReference type="ARBA" id="ARBA00022448"/>
    </source>
</evidence>
<keyword evidence="3 7" id="KW-1134">Transmembrane beta strand</keyword>
<dbReference type="InterPro" id="IPR023997">
    <property type="entry name" value="TonB-dep_OMP_SusC/RagA_CS"/>
</dbReference>
<dbReference type="Gene3D" id="2.40.170.20">
    <property type="entry name" value="TonB-dependent receptor, beta-barrel domain"/>
    <property type="match status" value="1"/>
</dbReference>
<comment type="similarity">
    <text evidence="7">Belongs to the TonB-dependent receptor family.</text>
</comment>
<keyword evidence="5 7" id="KW-0472">Membrane</keyword>
<dbReference type="Pfam" id="PF13715">
    <property type="entry name" value="CarbopepD_reg_2"/>
    <property type="match status" value="1"/>
</dbReference>
<organism evidence="9 10">
    <name type="scientific">Bacteroides graminisolvens</name>
    <dbReference type="NCBI Taxonomy" id="477666"/>
    <lineage>
        <taxon>Bacteria</taxon>
        <taxon>Pseudomonadati</taxon>
        <taxon>Bacteroidota</taxon>
        <taxon>Bacteroidia</taxon>
        <taxon>Bacteroidales</taxon>
        <taxon>Bacteroidaceae</taxon>
        <taxon>Bacteroides</taxon>
    </lineage>
</organism>
<comment type="caution">
    <text evidence="9">The sequence shown here is derived from an EMBL/GenBank/DDBJ whole genome shotgun (WGS) entry which is preliminary data.</text>
</comment>
<feature type="domain" description="TonB-dependent receptor plug" evidence="8">
    <location>
        <begin position="128"/>
        <end position="233"/>
    </location>
</feature>
<sequence length="1013" mass="111656">MKKQSFKEKSTKSLCRLRAISFLIGVMGICFSSVFAQNTTLTGKVTNEQNEPLIGVAVQVVNSSGGSITDIDGNYSILAAPNATLRFSYIGMKTLVVKVDGRKVINVSMAEDVTMLTETVVIGYGSAKKRDLTGSITNIKGEEIANKPASNPLSSLQGKVAGVQVVNTGRAGADPEIRVRGTNSINGFAPLYIVDGLFNDNINFLNPADIESMEILKDPSSLAIFGVRGANGVIIVTTKKAKAGQTLVNINTSFGWKRVVDKIDMANAAEFKELYNEQLTNQGTAPFDFSDWNADTDWQDAIFQTGFVTNNNISITGASDKNRFYLGVGYSSEQGNIKHEKYSKITLNASNEYSVNKDLRFGFQFNGARILPTDAKEVLSAIRATPVAPIFNDEYQLFAALPDFQKAQISNPMVDVEERANTTRATNYRAAGNVYGEWNFLKKFTFRTTFSMDYASNNSRKYTPIVKVYDPEAAGNINILGTKKTAVEQTKSDETKVQSDYLLTYVDSFNGHNITATAGFTTYYNSYSSLTAGRDQGVGLVIADDPDKWYVSIGDAGASTNGSSQWERTTVSALARLLYNYKGKYLVNASFRRDGSSAFSYTGNQWQNFYSIGGGWLMSEEKFMSDQHLFDMLKLKGSWGTLGNQAMKSAYPAQPLLLNSSSAVFGDNIIPGYQLEYLPNPNLRWEKVEAWEAGFDANMLKNRLHVEGVYYHKNTKDLLATVPGLSGTVPGVGNLGEIENKGIELAASWSDRKGDWGYSIGGNLTTIKNKVLSLVQNGYSIIDGAKSMSYTQAGYPIGYFYGYKVEGVYQSAAEIANSPVNKLATVTPGDLKFVDVDGDEMITPADRTIIGNPTPDFTYGINLGVSYKNLELSIDMMGQQGNEIFRTWDNYNWSQFNYMAQRVGRWHGEGTSNTQPLLNIKHTINNQNSDYYIEDGSFFRIRNIQLAYNFDKGFLDKLRIKALKVYTNIQNLKTWKNNTGYTPELGGSATAFGVDDGSYPMPAVYTFGLNLTF</sequence>
<proteinExistence type="inferred from homology"/>
<dbReference type="Gene3D" id="2.170.130.10">
    <property type="entry name" value="TonB-dependent receptor, plug domain"/>
    <property type="match status" value="1"/>
</dbReference>
<dbReference type="AlphaFoldDB" id="A0A3D2SCA6"/>
<dbReference type="InterPro" id="IPR023996">
    <property type="entry name" value="TonB-dep_OMP_SusC/RagA"/>
</dbReference>
<name>A0A3D2SCA6_9BACE</name>
<dbReference type="InterPro" id="IPR012910">
    <property type="entry name" value="Plug_dom"/>
</dbReference>
<dbReference type="InterPro" id="IPR036942">
    <property type="entry name" value="Beta-barrel_TonB_sf"/>
</dbReference>
<dbReference type="SUPFAM" id="SSF56935">
    <property type="entry name" value="Porins"/>
    <property type="match status" value="1"/>
</dbReference>
<protein>
    <submittedName>
        <fullName evidence="9">SusC/RagA family protein</fullName>
    </submittedName>
</protein>